<dbReference type="NCBIfam" id="TIGR00472">
    <property type="entry name" value="pheT_bact"/>
    <property type="match status" value="1"/>
</dbReference>
<protein>
    <recommendedName>
        <fullName evidence="11">Phenylalanine--tRNA ligase beta subunit</fullName>
        <ecNumber evidence="11">6.1.1.20</ecNumber>
    </recommendedName>
    <alternativeName>
        <fullName evidence="11">Phenylalanyl-tRNA synthetase beta subunit</fullName>
        <shortName evidence="11">PheRS</shortName>
    </alternativeName>
</protein>
<evidence type="ECO:0000256" key="7">
    <source>
        <dbReference type="ARBA" id="ARBA00022842"/>
    </source>
</evidence>
<dbReference type="CDD" id="cd00769">
    <property type="entry name" value="PheRS_beta_core"/>
    <property type="match status" value="1"/>
</dbReference>
<dbReference type="Pfam" id="PF03484">
    <property type="entry name" value="B5"/>
    <property type="match status" value="1"/>
</dbReference>
<reference evidence="14 15" key="1">
    <citation type="journal article" date="2016" name="Nat. Commun.">
        <title>Thousands of microbial genomes shed light on interconnected biogeochemical processes in an aquifer system.</title>
        <authorList>
            <person name="Anantharaman K."/>
            <person name="Brown C.T."/>
            <person name="Hug L.A."/>
            <person name="Sharon I."/>
            <person name="Castelle C.J."/>
            <person name="Probst A.J."/>
            <person name="Thomas B.C."/>
            <person name="Singh A."/>
            <person name="Wilkins M.J."/>
            <person name="Karaoz U."/>
            <person name="Brodie E.L."/>
            <person name="Williams K.H."/>
            <person name="Hubbard S.S."/>
            <person name="Banfield J.F."/>
        </authorList>
    </citation>
    <scope>NUCLEOTIDE SEQUENCE [LARGE SCALE GENOMIC DNA]</scope>
</reference>
<dbReference type="GO" id="GO:0006432">
    <property type="term" value="P:phenylalanyl-tRNA aminoacylation"/>
    <property type="evidence" value="ECO:0007669"/>
    <property type="project" value="UniProtKB-UniRule"/>
</dbReference>
<keyword evidence="4 11" id="KW-0479">Metal-binding</keyword>
<dbReference type="InterPro" id="IPR009061">
    <property type="entry name" value="DNA-bd_dom_put_sf"/>
</dbReference>
<comment type="subcellular location">
    <subcellularLocation>
        <location evidence="11">Cytoplasm</location>
    </subcellularLocation>
</comment>
<feature type="domain" description="FDX-ACB" evidence="12">
    <location>
        <begin position="584"/>
        <end position="677"/>
    </location>
</feature>
<dbReference type="PROSITE" id="PS51447">
    <property type="entry name" value="FDX_ACB"/>
    <property type="match status" value="1"/>
</dbReference>
<comment type="similarity">
    <text evidence="1 11">Belongs to the phenylalanyl-tRNA synthetase beta subunit family. Type 1 subfamily.</text>
</comment>
<evidence type="ECO:0000256" key="10">
    <source>
        <dbReference type="ARBA" id="ARBA00049255"/>
    </source>
</evidence>
<dbReference type="Pfam" id="PF03483">
    <property type="entry name" value="B3_4"/>
    <property type="match status" value="1"/>
</dbReference>
<dbReference type="STRING" id="1797711.A2870_01155"/>
<organism evidence="14 15">
    <name type="scientific">Candidatus Curtissbacteria bacterium RIFCSPHIGHO2_01_FULL_41_11</name>
    <dbReference type="NCBI Taxonomy" id="1797711"/>
    <lineage>
        <taxon>Bacteria</taxon>
        <taxon>Candidatus Curtissiibacteriota</taxon>
    </lineage>
</organism>
<keyword evidence="9 11" id="KW-0030">Aminoacyl-tRNA synthetase</keyword>
<comment type="caution">
    <text evidence="14">The sequence shown here is derived from an EMBL/GenBank/DDBJ whole genome shotgun (WGS) entry which is preliminary data.</text>
</comment>
<evidence type="ECO:0000313" key="15">
    <source>
        <dbReference type="Proteomes" id="UP000179102"/>
    </source>
</evidence>
<name>A0A1F5G8C3_9BACT</name>
<keyword evidence="11" id="KW-0963">Cytoplasm</keyword>
<sequence length="678" mass="76045">MNIKIPVSWLRDYLKTDVAAKTIANYLTSSGPSVERIEKHGEDLLFDVEVTTNRPDAFSVWGLAREANAILQANGQKSQLVAPKGLDTKLEPDKTQKFPLDVLIRDKSLCQRFTAIVVDNVKIKPSPAIIKNRLEASGIRAINNIVDISNYIMLELGQPMHTFDYDKIKGSKMVLRESKAGESVKTLDGQTRKLPKGTIVIEDTERLIDLCGIMGAENSAVSSRTKRVLLFVQSYDPIRIRKTTQALAFRTDAAARFEKGIDLAAIPQALSRAVYLAKQTSGAKVASELIDIYQNLPYPKPIILNISKLNSYLGVEISAEKAAKILQLLSFTTNTTSQTITAKPPTWRFQDMEIEEDLIEEIARIYGYHNLPSTLPKGELPKAEESILAQVIELKKALKFLGLTEVLTYSIISKEFLNLAGIQENEAVELINPLSDQWQFMRPSLIPSLVDVIAQNQNLKSNIKLFEIAKTYEKNPGDIPTQDLKIAFTSQNSTFAEIKGLVENLFEILEREPKFQKFTDKNPLSDNSQFALIKVGDKVVGGMGILNSKVVDFFGIESDVFIAEINLTTCYQLPASHYSYHPIPKYPPVIEDISAIFDEKIPVADIISEVKKLGSPLVKKVEILDIFKDEKIGKNKKSITLRLSYQKPDSTPSREEVTRFREIITREISRIFKAQIRK</sequence>
<accession>A0A1F5G8C3</accession>
<dbReference type="GO" id="GO:0009328">
    <property type="term" value="C:phenylalanine-tRNA ligase complex"/>
    <property type="evidence" value="ECO:0007669"/>
    <property type="project" value="TreeGrafter"/>
</dbReference>
<keyword evidence="6 11" id="KW-0067">ATP-binding</keyword>
<dbReference type="GO" id="GO:0000287">
    <property type="term" value="F:magnesium ion binding"/>
    <property type="evidence" value="ECO:0007669"/>
    <property type="project" value="UniProtKB-UniRule"/>
</dbReference>
<evidence type="ECO:0000256" key="8">
    <source>
        <dbReference type="ARBA" id="ARBA00022917"/>
    </source>
</evidence>
<dbReference type="SUPFAM" id="SSF55681">
    <property type="entry name" value="Class II aaRS and biotin synthetases"/>
    <property type="match status" value="1"/>
</dbReference>
<dbReference type="AlphaFoldDB" id="A0A1F5G8C3"/>
<feature type="domain" description="B5" evidence="13">
    <location>
        <begin position="297"/>
        <end position="373"/>
    </location>
</feature>
<feature type="binding site" evidence="11">
    <location>
        <position position="357"/>
    </location>
    <ligand>
        <name>Mg(2+)</name>
        <dbReference type="ChEBI" id="CHEBI:18420"/>
        <note>shared with alpha subunit</note>
    </ligand>
</feature>
<dbReference type="Gene3D" id="3.30.70.380">
    <property type="entry name" value="Ferrodoxin-fold anticodon-binding domain"/>
    <property type="match status" value="1"/>
</dbReference>
<dbReference type="InterPro" id="IPR005146">
    <property type="entry name" value="B3/B4_tRNA-bd"/>
</dbReference>
<keyword evidence="7 11" id="KW-0460">Magnesium</keyword>
<feature type="binding site" evidence="11">
    <location>
        <position position="360"/>
    </location>
    <ligand>
        <name>Mg(2+)</name>
        <dbReference type="ChEBI" id="CHEBI:18420"/>
        <note>shared with alpha subunit</note>
    </ligand>
</feature>
<evidence type="ECO:0000256" key="9">
    <source>
        <dbReference type="ARBA" id="ARBA00023146"/>
    </source>
</evidence>
<feature type="binding site" evidence="11">
    <location>
        <position position="351"/>
    </location>
    <ligand>
        <name>Mg(2+)</name>
        <dbReference type="ChEBI" id="CHEBI:18420"/>
        <note>shared with alpha subunit</note>
    </ligand>
</feature>
<dbReference type="InterPro" id="IPR004532">
    <property type="entry name" value="Phe-tRNA-ligase_IIc_bsu_bact"/>
</dbReference>
<dbReference type="InterPro" id="IPR045060">
    <property type="entry name" value="Phe-tRNA-ligase_IIc_bsu"/>
</dbReference>
<dbReference type="InterPro" id="IPR005121">
    <property type="entry name" value="Fdx_antiC-bd"/>
</dbReference>
<evidence type="ECO:0000256" key="6">
    <source>
        <dbReference type="ARBA" id="ARBA00022840"/>
    </source>
</evidence>
<evidence type="ECO:0000256" key="11">
    <source>
        <dbReference type="HAMAP-Rule" id="MF_00283"/>
    </source>
</evidence>
<evidence type="ECO:0000259" key="13">
    <source>
        <dbReference type="PROSITE" id="PS51483"/>
    </source>
</evidence>
<dbReference type="Gene3D" id="3.30.930.10">
    <property type="entry name" value="Bira Bifunctional Protein, Domain 2"/>
    <property type="match status" value="1"/>
</dbReference>
<dbReference type="Gene3D" id="3.50.40.10">
    <property type="entry name" value="Phenylalanyl-trna Synthetase, Chain B, domain 3"/>
    <property type="match status" value="1"/>
</dbReference>
<dbReference type="PANTHER" id="PTHR10947:SF0">
    <property type="entry name" value="PHENYLALANINE--TRNA LIGASE BETA SUBUNIT"/>
    <property type="match status" value="1"/>
</dbReference>
<dbReference type="InterPro" id="IPR020825">
    <property type="entry name" value="Phe-tRNA_synthase-like_B3/B4"/>
</dbReference>
<gene>
    <name evidence="11" type="primary">pheT</name>
    <name evidence="14" type="ORF">A2870_01155</name>
</gene>
<dbReference type="Proteomes" id="UP000179102">
    <property type="component" value="Unassembled WGS sequence"/>
</dbReference>
<dbReference type="PANTHER" id="PTHR10947">
    <property type="entry name" value="PHENYLALANYL-TRNA SYNTHETASE BETA CHAIN AND LEUCINE-RICH REPEAT-CONTAINING PROTEIN 47"/>
    <property type="match status" value="1"/>
</dbReference>
<comment type="catalytic activity">
    <reaction evidence="10 11">
        <text>tRNA(Phe) + L-phenylalanine + ATP = L-phenylalanyl-tRNA(Phe) + AMP + diphosphate + H(+)</text>
        <dbReference type="Rhea" id="RHEA:19413"/>
        <dbReference type="Rhea" id="RHEA-COMP:9668"/>
        <dbReference type="Rhea" id="RHEA-COMP:9699"/>
        <dbReference type="ChEBI" id="CHEBI:15378"/>
        <dbReference type="ChEBI" id="CHEBI:30616"/>
        <dbReference type="ChEBI" id="CHEBI:33019"/>
        <dbReference type="ChEBI" id="CHEBI:58095"/>
        <dbReference type="ChEBI" id="CHEBI:78442"/>
        <dbReference type="ChEBI" id="CHEBI:78531"/>
        <dbReference type="ChEBI" id="CHEBI:456215"/>
        <dbReference type="EC" id="6.1.1.20"/>
    </reaction>
</comment>
<evidence type="ECO:0000259" key="12">
    <source>
        <dbReference type="PROSITE" id="PS51447"/>
    </source>
</evidence>
<dbReference type="GO" id="GO:0005524">
    <property type="term" value="F:ATP binding"/>
    <property type="evidence" value="ECO:0007669"/>
    <property type="project" value="UniProtKB-UniRule"/>
</dbReference>
<dbReference type="Pfam" id="PF03147">
    <property type="entry name" value="FDX-ACB"/>
    <property type="match status" value="1"/>
</dbReference>
<comment type="subunit">
    <text evidence="2 11">Tetramer of two alpha and two beta subunits.</text>
</comment>
<evidence type="ECO:0000256" key="3">
    <source>
        <dbReference type="ARBA" id="ARBA00022598"/>
    </source>
</evidence>
<dbReference type="PROSITE" id="PS51483">
    <property type="entry name" value="B5"/>
    <property type="match status" value="1"/>
</dbReference>
<evidence type="ECO:0000256" key="2">
    <source>
        <dbReference type="ARBA" id="ARBA00011209"/>
    </source>
</evidence>
<dbReference type="SUPFAM" id="SSF56037">
    <property type="entry name" value="PheT/TilS domain"/>
    <property type="match status" value="1"/>
</dbReference>
<evidence type="ECO:0000256" key="4">
    <source>
        <dbReference type="ARBA" id="ARBA00022723"/>
    </source>
</evidence>
<keyword evidence="8 11" id="KW-0648">Protein biosynthesis</keyword>
<dbReference type="Pfam" id="PF17759">
    <property type="entry name" value="tRNA_synthFbeta"/>
    <property type="match status" value="1"/>
</dbReference>
<keyword evidence="3 11" id="KW-0436">Ligase</keyword>
<dbReference type="EC" id="6.1.1.20" evidence="11"/>
<evidence type="ECO:0000256" key="5">
    <source>
        <dbReference type="ARBA" id="ARBA00022741"/>
    </source>
</evidence>
<dbReference type="Gene3D" id="3.30.56.10">
    <property type="match status" value="2"/>
</dbReference>
<dbReference type="SMART" id="SM00896">
    <property type="entry name" value="FDX-ACB"/>
    <property type="match status" value="1"/>
</dbReference>
<dbReference type="HAMAP" id="MF_00283">
    <property type="entry name" value="Phe_tRNA_synth_beta1"/>
    <property type="match status" value="1"/>
</dbReference>
<dbReference type="InterPro" id="IPR045864">
    <property type="entry name" value="aa-tRNA-synth_II/BPL/LPL"/>
</dbReference>
<dbReference type="SMART" id="SM00873">
    <property type="entry name" value="B3_4"/>
    <property type="match status" value="1"/>
</dbReference>
<dbReference type="InterPro" id="IPR005147">
    <property type="entry name" value="tRNA_synthase_B5-dom"/>
</dbReference>
<dbReference type="GO" id="GO:0003723">
    <property type="term" value="F:RNA binding"/>
    <property type="evidence" value="ECO:0007669"/>
    <property type="project" value="InterPro"/>
</dbReference>
<evidence type="ECO:0000256" key="1">
    <source>
        <dbReference type="ARBA" id="ARBA00008653"/>
    </source>
</evidence>
<proteinExistence type="inferred from homology"/>
<evidence type="ECO:0000313" key="14">
    <source>
        <dbReference type="EMBL" id="OGD88120.1"/>
    </source>
</evidence>
<dbReference type="InterPro" id="IPR041616">
    <property type="entry name" value="PheRS_beta_core"/>
</dbReference>
<dbReference type="InterPro" id="IPR036690">
    <property type="entry name" value="Fdx_antiC-bd_sf"/>
</dbReference>
<dbReference type="GO" id="GO:0004826">
    <property type="term" value="F:phenylalanine-tRNA ligase activity"/>
    <property type="evidence" value="ECO:0007669"/>
    <property type="project" value="UniProtKB-UniRule"/>
</dbReference>
<dbReference type="SMART" id="SM00874">
    <property type="entry name" value="B5"/>
    <property type="match status" value="1"/>
</dbReference>
<keyword evidence="5 11" id="KW-0547">Nucleotide-binding</keyword>
<dbReference type="SUPFAM" id="SSF46955">
    <property type="entry name" value="Putative DNA-binding domain"/>
    <property type="match status" value="2"/>
</dbReference>
<dbReference type="EMBL" id="MFAZ01000003">
    <property type="protein sequence ID" value="OGD88120.1"/>
    <property type="molecule type" value="Genomic_DNA"/>
</dbReference>
<comment type="cofactor">
    <cofactor evidence="11">
        <name>Mg(2+)</name>
        <dbReference type="ChEBI" id="CHEBI:18420"/>
    </cofactor>
    <text evidence="11">Binds 2 magnesium ions per tetramer.</text>
</comment>
<feature type="binding site" evidence="11">
    <location>
        <position position="361"/>
    </location>
    <ligand>
        <name>Mg(2+)</name>
        <dbReference type="ChEBI" id="CHEBI:18420"/>
        <note>shared with alpha subunit</note>
    </ligand>
</feature>
<dbReference type="SUPFAM" id="SSF54991">
    <property type="entry name" value="Anticodon-binding domain of PheRS"/>
    <property type="match status" value="1"/>
</dbReference>